<dbReference type="EMBL" id="GL871152">
    <property type="protein sequence ID" value="EGC33214.1"/>
    <property type="molecule type" value="Genomic_DNA"/>
</dbReference>
<proteinExistence type="predicted"/>
<reference evidence="2" key="1">
    <citation type="journal article" date="2011" name="Genome Biol.">
        <title>Comparative genomics of the social amoebae Dictyostelium discoideum and Dictyostelium purpureum.</title>
        <authorList>
            <consortium name="US DOE Joint Genome Institute (JGI-PGF)"/>
            <person name="Sucgang R."/>
            <person name="Kuo A."/>
            <person name="Tian X."/>
            <person name="Salerno W."/>
            <person name="Parikh A."/>
            <person name="Feasley C.L."/>
            <person name="Dalin E."/>
            <person name="Tu H."/>
            <person name="Huang E."/>
            <person name="Barry K."/>
            <person name="Lindquist E."/>
            <person name="Shapiro H."/>
            <person name="Bruce D."/>
            <person name="Schmutz J."/>
            <person name="Salamov A."/>
            <person name="Fey P."/>
            <person name="Gaudet P."/>
            <person name="Anjard C."/>
            <person name="Babu M.M."/>
            <person name="Basu S."/>
            <person name="Bushmanova Y."/>
            <person name="van der Wel H."/>
            <person name="Katoh-Kurasawa M."/>
            <person name="Dinh C."/>
            <person name="Coutinho P.M."/>
            <person name="Saito T."/>
            <person name="Elias M."/>
            <person name="Schaap P."/>
            <person name="Kay R.R."/>
            <person name="Henrissat B."/>
            <person name="Eichinger L."/>
            <person name="Rivero F."/>
            <person name="Putnam N.H."/>
            <person name="West C.M."/>
            <person name="Loomis W.F."/>
            <person name="Chisholm R.L."/>
            <person name="Shaulsky G."/>
            <person name="Strassmann J.E."/>
            <person name="Queller D.C."/>
            <person name="Kuspa A."/>
            <person name="Grigoriev I.V."/>
        </authorList>
    </citation>
    <scope>NUCLEOTIDE SEQUENCE [LARGE SCALE GENOMIC DNA]</scope>
    <source>
        <strain evidence="2">QSDP1</strain>
    </source>
</reference>
<evidence type="ECO:0000313" key="2">
    <source>
        <dbReference type="Proteomes" id="UP000001064"/>
    </source>
</evidence>
<dbReference type="KEGG" id="dpp:DICPUDRAFT_80998"/>
<organism evidence="1 2">
    <name type="scientific">Dictyostelium purpureum</name>
    <name type="common">Slime mold</name>
    <dbReference type="NCBI Taxonomy" id="5786"/>
    <lineage>
        <taxon>Eukaryota</taxon>
        <taxon>Amoebozoa</taxon>
        <taxon>Evosea</taxon>
        <taxon>Eumycetozoa</taxon>
        <taxon>Dictyostelia</taxon>
        <taxon>Dictyosteliales</taxon>
        <taxon>Dictyosteliaceae</taxon>
        <taxon>Dictyostelium</taxon>
    </lineage>
</organism>
<gene>
    <name evidence="1" type="ORF">DICPUDRAFT_80998</name>
</gene>
<dbReference type="InParanoid" id="F0ZS63"/>
<dbReference type="RefSeq" id="XP_003290254.1">
    <property type="nucleotide sequence ID" value="XM_003290206.1"/>
</dbReference>
<dbReference type="eggNOG" id="ENOG502RIMM">
    <property type="taxonomic scope" value="Eukaryota"/>
</dbReference>
<protein>
    <submittedName>
        <fullName evidence="1">Uncharacterized protein</fullName>
    </submittedName>
</protein>
<accession>F0ZS63</accession>
<name>F0ZS63_DICPU</name>
<sequence length="166" mass="18576">MIQTSIYNYLDLNLDINSILNSEGINKVGSDGVKNIGGAKKYHQYSAKYRHSWICTTDDGSNGGTKNQKELMATFKYKTIKQNRVKAQPSTIDHLFPTLQCSSSLYSTNGSKRVVKTKVLPKKEILNTINNDGCPSIPVSNDPQNEAKKKKNKNIVILEILEKLNE</sequence>
<dbReference type="GeneID" id="10504610"/>
<keyword evidence="2" id="KW-1185">Reference proteome</keyword>
<dbReference type="Proteomes" id="UP000001064">
    <property type="component" value="Unassembled WGS sequence"/>
</dbReference>
<evidence type="ECO:0000313" key="1">
    <source>
        <dbReference type="EMBL" id="EGC33214.1"/>
    </source>
</evidence>
<dbReference type="VEuPathDB" id="AmoebaDB:DICPUDRAFT_80998"/>
<dbReference type="AlphaFoldDB" id="F0ZS63"/>